<reference evidence="2 3" key="1">
    <citation type="submission" date="2011-06" db="EMBL/GenBank/DDBJ databases">
        <title>Genomic sequence of Methylobacter tundripaludum SV96.</title>
        <authorList>
            <consortium name="US DOE Joint Genome Institute"/>
            <person name="Lucas S."/>
            <person name="Han J."/>
            <person name="Lapidus A."/>
            <person name="Cheng J.-F."/>
            <person name="Goodwin L."/>
            <person name="Pitluck S."/>
            <person name="Held B."/>
            <person name="Detter J.C."/>
            <person name="Han C."/>
            <person name="Tapia R."/>
            <person name="Land M."/>
            <person name="Hauser L."/>
            <person name="Kyrpides N."/>
            <person name="Ivanova N."/>
            <person name="Ovchinnikova G."/>
            <person name="Pagani I."/>
            <person name="Klotz M.G."/>
            <person name="Dispirito A.A."/>
            <person name="Murrell J.C."/>
            <person name="Dunfield P."/>
            <person name="Kalyuzhnaya M.G."/>
            <person name="Svenning M."/>
            <person name="Trotsenko Y.A."/>
            <person name="Stein L.Y."/>
            <person name="Woyke T."/>
        </authorList>
    </citation>
    <scope>NUCLEOTIDE SEQUENCE [LARGE SCALE GENOMIC DNA]</scope>
    <source>
        <strain evidence="3">ATCC BAA-1195 / DSM 17260 / SV96</strain>
    </source>
</reference>
<dbReference type="InterPro" id="IPR027980">
    <property type="entry name" value="RACo_C"/>
</dbReference>
<dbReference type="AlphaFoldDB" id="G3IWI9"/>
<dbReference type="Gene3D" id="3.30.420.480">
    <property type="entry name" value="Domain of unknown function (DUF4445)"/>
    <property type="match status" value="1"/>
</dbReference>
<dbReference type="eggNOG" id="COG3894">
    <property type="taxonomic scope" value="Bacteria"/>
</dbReference>
<dbReference type="Pfam" id="PF14574">
    <property type="entry name" value="RACo_C_ter"/>
    <property type="match status" value="1"/>
</dbReference>
<dbReference type="InterPro" id="IPR001041">
    <property type="entry name" value="2Fe-2S_ferredoxin-type"/>
</dbReference>
<dbReference type="eggNOG" id="COG0633">
    <property type="taxonomic scope" value="Bacteria"/>
</dbReference>
<dbReference type="Pfam" id="PF00111">
    <property type="entry name" value="Fer2"/>
    <property type="match status" value="1"/>
</dbReference>
<dbReference type="SUPFAM" id="SSF54292">
    <property type="entry name" value="2Fe-2S ferredoxin-like"/>
    <property type="match status" value="1"/>
</dbReference>
<dbReference type="InterPro" id="IPR052911">
    <property type="entry name" value="Corrinoid_activation_enz"/>
</dbReference>
<dbReference type="InterPro" id="IPR042259">
    <property type="entry name" value="Raco-like_middle_sf"/>
</dbReference>
<dbReference type="Gene3D" id="3.10.20.30">
    <property type="match status" value="1"/>
</dbReference>
<gene>
    <name evidence="2" type="ORF">Mettu_0721</name>
</gene>
<dbReference type="InterPro" id="IPR012675">
    <property type="entry name" value="Beta-grasp_dom_sf"/>
</dbReference>
<dbReference type="InterPro" id="IPR041414">
    <property type="entry name" value="Raco-like_middle"/>
</dbReference>
<sequence>MFILSVNLNHRHLADITFTSPCNLFNLLATYEHTRVRSACQGKGTCGLCQVRIDQGAASGLTQYEQKHLSAGQIAQGIRLACQMTLIDHASVSLINPLTIEALDTLSIHSPLVTANARYAVAVDLGSTQVRISLWDSVHQRRIAGYCGFNPQTYYGTDILNRLTAATTDKSAGPAMSELIQDTVERVVTEWIDTKKLAVTEILLVGNTAMLALLANKHAEQLLQPAYWTQAVDCTLNFSTLRQTQIPIASVQPVAGFVGSDLLVGILAVGLMHSPGSALFIDFGTNTEIALWHQNRLWITSVPGGPAFEGCGISCGVAAEQGAISHVNYDAATGEFHGALIGTLIDTSEIKGLCGSGLCDVMACLLESGQLKKNGRFAKAVSELEIELVNLHYRVTVKKQDIDIFQRAKAATGAGISKLLSIAGASSADLTRLCIAGSFGQFLNIQHAQAIGLLPGCAPERVELCGNAALMGCEQLLSSPNRDEQLNELKRYVEMVNLSQVSTYEEVFVDNLYLQPMPLA</sequence>
<dbReference type="SUPFAM" id="SSF53067">
    <property type="entry name" value="Actin-like ATPase domain"/>
    <property type="match status" value="1"/>
</dbReference>
<dbReference type="CDD" id="cd00207">
    <property type="entry name" value="fer2"/>
    <property type="match status" value="1"/>
</dbReference>
<protein>
    <submittedName>
        <fullName evidence="2">Ferredoxin</fullName>
    </submittedName>
</protein>
<proteinExistence type="predicted"/>
<dbReference type="STRING" id="697282.Mettu_0721"/>
<dbReference type="Pfam" id="PF17651">
    <property type="entry name" value="Raco_middle"/>
    <property type="match status" value="1"/>
</dbReference>
<dbReference type="PANTHER" id="PTHR42895">
    <property type="entry name" value="IRON-SULFUR CLUSTER-BINDING PROTEIN-RELATED"/>
    <property type="match status" value="1"/>
</dbReference>
<organism evidence="2 3">
    <name type="scientific">Methylobacter tundripaludum (strain ATCC BAA-1195 / DSM 17260 / SV96)</name>
    <dbReference type="NCBI Taxonomy" id="697282"/>
    <lineage>
        <taxon>Bacteria</taxon>
        <taxon>Pseudomonadati</taxon>
        <taxon>Pseudomonadota</taxon>
        <taxon>Gammaproteobacteria</taxon>
        <taxon>Methylococcales</taxon>
        <taxon>Methylococcaceae</taxon>
        <taxon>Methylobacter</taxon>
    </lineage>
</organism>
<dbReference type="InterPro" id="IPR043129">
    <property type="entry name" value="ATPase_NBD"/>
</dbReference>
<evidence type="ECO:0000259" key="1">
    <source>
        <dbReference type="PROSITE" id="PS51085"/>
    </source>
</evidence>
<dbReference type="HOGENOM" id="CLU_019091_1_0_6"/>
<dbReference type="GO" id="GO:0051536">
    <property type="term" value="F:iron-sulfur cluster binding"/>
    <property type="evidence" value="ECO:0007669"/>
    <property type="project" value="InterPro"/>
</dbReference>
<name>G3IWI9_METTV</name>
<feature type="domain" description="2Fe-2S ferredoxin-type" evidence="1">
    <location>
        <begin position="4"/>
        <end position="98"/>
    </location>
</feature>
<dbReference type="OrthoDB" id="9806704at2"/>
<evidence type="ECO:0000313" key="2">
    <source>
        <dbReference type="EMBL" id="EGW21928.1"/>
    </source>
</evidence>
<dbReference type="InterPro" id="IPR036010">
    <property type="entry name" value="2Fe-2S_ferredoxin-like_sf"/>
</dbReference>
<dbReference type="PANTHER" id="PTHR42895:SF1">
    <property type="entry name" value="IRON-SULFUR CLUSTER PROTEIN"/>
    <property type="match status" value="1"/>
</dbReference>
<dbReference type="RefSeq" id="WP_006889903.1">
    <property type="nucleotide sequence ID" value="NZ_JH109152.1"/>
</dbReference>
<dbReference type="EMBL" id="JH109152">
    <property type="protein sequence ID" value="EGW21928.1"/>
    <property type="molecule type" value="Genomic_DNA"/>
</dbReference>
<keyword evidence="3" id="KW-1185">Reference proteome</keyword>
<dbReference type="PROSITE" id="PS51085">
    <property type="entry name" value="2FE2S_FER_2"/>
    <property type="match status" value="1"/>
</dbReference>
<accession>G3IWI9</accession>
<evidence type="ECO:0000313" key="3">
    <source>
        <dbReference type="Proteomes" id="UP000004664"/>
    </source>
</evidence>
<dbReference type="Proteomes" id="UP000004664">
    <property type="component" value="Unassembled WGS sequence"/>
</dbReference>